<reference evidence="2" key="1">
    <citation type="submission" date="2018-06" db="EMBL/GenBank/DDBJ databases">
        <authorList>
            <person name="Zhirakovskaya E."/>
        </authorList>
    </citation>
    <scope>NUCLEOTIDE SEQUENCE</scope>
</reference>
<organism evidence="2">
    <name type="scientific">hydrothermal vent metagenome</name>
    <dbReference type="NCBI Taxonomy" id="652676"/>
    <lineage>
        <taxon>unclassified sequences</taxon>
        <taxon>metagenomes</taxon>
        <taxon>ecological metagenomes</taxon>
    </lineage>
</organism>
<proteinExistence type="inferred from homology"/>
<name>A0A3B1AW32_9ZZZZ</name>
<evidence type="ECO:0000313" key="2">
    <source>
        <dbReference type="EMBL" id="VAX03508.1"/>
    </source>
</evidence>
<dbReference type="NCBIfam" id="TIGR01552">
    <property type="entry name" value="phd_fam"/>
    <property type="match status" value="1"/>
</dbReference>
<dbReference type="PANTHER" id="PTHR35377">
    <property type="entry name" value="ANTITOXIN VAPB49-RELATED-RELATED"/>
    <property type="match status" value="1"/>
</dbReference>
<accession>A0A3B1AW32</accession>
<gene>
    <name evidence="2" type="ORF">MNBD_GAMMA20-941</name>
</gene>
<comment type="similarity">
    <text evidence="1">Belongs to the phD/YefM antitoxin family.</text>
</comment>
<evidence type="ECO:0008006" key="3">
    <source>
        <dbReference type="Google" id="ProtNLM"/>
    </source>
</evidence>
<dbReference type="AlphaFoldDB" id="A0A3B1AW32"/>
<dbReference type="InterPro" id="IPR051416">
    <property type="entry name" value="phD-YefM_TA_antitoxins"/>
</dbReference>
<dbReference type="SUPFAM" id="SSF143120">
    <property type="entry name" value="YefM-like"/>
    <property type="match status" value="1"/>
</dbReference>
<dbReference type="InterPro" id="IPR036165">
    <property type="entry name" value="YefM-like_sf"/>
</dbReference>
<sequence>MWSILIDEVYIMLKEVGSYDAKTKLPEILRRVEAGESFTITNRGKPIADLIPSRSSHRHKAESAISNILNIKKHRISESFFAELKEADRK</sequence>
<dbReference type="EMBL" id="UOFU01000331">
    <property type="protein sequence ID" value="VAX03508.1"/>
    <property type="molecule type" value="Genomic_DNA"/>
</dbReference>
<dbReference type="Gene3D" id="3.40.1620.10">
    <property type="entry name" value="YefM-like domain"/>
    <property type="match status" value="1"/>
</dbReference>
<evidence type="ECO:0000256" key="1">
    <source>
        <dbReference type="ARBA" id="ARBA00009981"/>
    </source>
</evidence>
<protein>
    <recommendedName>
        <fullName evidence="3">Antitoxin</fullName>
    </recommendedName>
</protein>